<proteinExistence type="predicted"/>
<gene>
    <name evidence="1" type="ORF">E5J99_05025</name>
</gene>
<reference evidence="1 2" key="1">
    <citation type="submission" date="2019-04" db="EMBL/GenBank/DDBJ databases">
        <authorList>
            <person name="Feng G."/>
            <person name="Zhang J."/>
            <person name="Zhu H."/>
        </authorList>
    </citation>
    <scope>NUCLEOTIDE SEQUENCE [LARGE SCALE GENOMIC DNA]</scope>
    <source>
        <strain evidence="1 2">JCM 17223</strain>
    </source>
</reference>
<evidence type="ECO:0000313" key="1">
    <source>
        <dbReference type="EMBL" id="TGE18669.1"/>
    </source>
</evidence>
<dbReference type="AlphaFoldDB" id="A0A4Z0PPM9"/>
<comment type="caution">
    <text evidence="1">The sequence shown here is derived from an EMBL/GenBank/DDBJ whole genome shotgun (WGS) entry which is preliminary data.</text>
</comment>
<name>A0A4Z0PPM9_9BACT</name>
<organism evidence="1 2">
    <name type="scientific">Hymenobacter elongatus</name>
    <dbReference type="NCBI Taxonomy" id="877208"/>
    <lineage>
        <taxon>Bacteria</taxon>
        <taxon>Pseudomonadati</taxon>
        <taxon>Bacteroidota</taxon>
        <taxon>Cytophagia</taxon>
        <taxon>Cytophagales</taxon>
        <taxon>Hymenobacteraceae</taxon>
        <taxon>Hymenobacter</taxon>
    </lineage>
</organism>
<dbReference type="RefSeq" id="WP_135496628.1">
    <property type="nucleotide sequence ID" value="NZ_SRLD01000006.1"/>
</dbReference>
<dbReference type="Proteomes" id="UP000297739">
    <property type="component" value="Unassembled WGS sequence"/>
</dbReference>
<evidence type="ECO:0000313" key="2">
    <source>
        <dbReference type="Proteomes" id="UP000297739"/>
    </source>
</evidence>
<dbReference type="EMBL" id="SRLD01000006">
    <property type="protein sequence ID" value="TGE18669.1"/>
    <property type="molecule type" value="Genomic_DNA"/>
</dbReference>
<accession>A0A4Z0PPM9</accession>
<sequence length="301" mass="34594">MPSSSKHPFLFVQESAKVWIKDDSVPAIKSTKNTITDQRPRLPRPEGGLENHLAFPLYLVRDQKGNDTAAAAEVWDTMLLRRLLHGGDYNYHLEDANPSKGYCIQLLRFHYDKLSGSPQYKFASYLRELLETEQEHLDTLIRMLYSEDITKNTDTSDSLHHELADAWQDRYDLLQYCLDWMDKRRKQLKTQLQNAGKEVNTSSLITGKVKTLAYLILIRSGLVPLLQADANRHAQLEYIVEQTGLKADTVFRYLKTKPGGSQQYLIYTKDNKIEALDYLFTLSGEYDKSALSYPLELRGAI</sequence>
<protein>
    <submittedName>
        <fullName evidence="1">Uncharacterized protein</fullName>
    </submittedName>
</protein>
<keyword evidence="2" id="KW-1185">Reference proteome</keyword>